<gene>
    <name evidence="6" type="primary">LOC118269916</name>
</gene>
<keyword evidence="1" id="KW-0646">Protease inhibitor</keyword>
<dbReference type="Proteomes" id="UP000829999">
    <property type="component" value="Chromosome 30"/>
</dbReference>
<dbReference type="RefSeq" id="XP_050562718.1">
    <property type="nucleotide sequence ID" value="XM_050706761.1"/>
</dbReference>
<keyword evidence="5" id="KW-1185">Reference proteome</keyword>
<dbReference type="InterPro" id="IPR051368">
    <property type="entry name" value="SerProtInhib-TIL_Domain"/>
</dbReference>
<dbReference type="InterPro" id="IPR036084">
    <property type="entry name" value="Ser_inhib-like_sf"/>
</dbReference>
<dbReference type="PANTHER" id="PTHR23259:SF70">
    <property type="entry name" value="ACCESSORY GLAND PROTEIN ACP62F-RELATED"/>
    <property type="match status" value="1"/>
</dbReference>
<name>A0A9R0ECK6_SPOFR</name>
<organism evidence="5 6">
    <name type="scientific">Spodoptera frugiperda</name>
    <name type="common">Fall armyworm</name>
    <dbReference type="NCBI Taxonomy" id="7108"/>
    <lineage>
        <taxon>Eukaryota</taxon>
        <taxon>Metazoa</taxon>
        <taxon>Ecdysozoa</taxon>
        <taxon>Arthropoda</taxon>
        <taxon>Hexapoda</taxon>
        <taxon>Insecta</taxon>
        <taxon>Pterygota</taxon>
        <taxon>Neoptera</taxon>
        <taxon>Endopterygota</taxon>
        <taxon>Lepidoptera</taxon>
        <taxon>Glossata</taxon>
        <taxon>Ditrysia</taxon>
        <taxon>Noctuoidea</taxon>
        <taxon>Noctuidae</taxon>
        <taxon>Amphipyrinae</taxon>
        <taxon>Spodoptera</taxon>
    </lineage>
</organism>
<proteinExistence type="predicted"/>
<feature type="domain" description="EGF-like" evidence="4">
    <location>
        <begin position="686"/>
        <end position="721"/>
    </location>
</feature>
<feature type="domain" description="EGF-like" evidence="4">
    <location>
        <begin position="1247"/>
        <end position="1299"/>
    </location>
</feature>
<evidence type="ECO:0000313" key="6">
    <source>
        <dbReference type="RefSeq" id="XP_050562718.1"/>
    </source>
</evidence>
<feature type="domain" description="EGF-like" evidence="4">
    <location>
        <begin position="424"/>
        <end position="467"/>
    </location>
</feature>
<feature type="signal peptide" evidence="3">
    <location>
        <begin position="1"/>
        <end position="18"/>
    </location>
</feature>
<feature type="domain" description="EGF-like" evidence="4">
    <location>
        <begin position="494"/>
        <end position="529"/>
    </location>
</feature>
<reference evidence="6" key="1">
    <citation type="submission" date="2025-08" db="UniProtKB">
        <authorList>
            <consortium name="RefSeq"/>
        </authorList>
    </citation>
    <scope>IDENTIFICATION</scope>
    <source>
        <tissue evidence="6">Whole larval tissue</tissue>
    </source>
</reference>
<evidence type="ECO:0000256" key="1">
    <source>
        <dbReference type="ARBA" id="ARBA00022690"/>
    </source>
</evidence>
<dbReference type="GO" id="GO:0030414">
    <property type="term" value="F:peptidase inhibitor activity"/>
    <property type="evidence" value="ECO:0007669"/>
    <property type="project" value="UniProtKB-KW"/>
</dbReference>
<feature type="domain" description="EGF-like" evidence="4">
    <location>
        <begin position="825"/>
        <end position="853"/>
    </location>
</feature>
<dbReference type="SUPFAM" id="SSF57567">
    <property type="entry name" value="Serine protease inhibitors"/>
    <property type="match status" value="16"/>
</dbReference>
<evidence type="ECO:0000256" key="2">
    <source>
        <dbReference type="ARBA" id="ARBA00023157"/>
    </source>
</evidence>
<keyword evidence="3" id="KW-0732">Signal</keyword>
<feature type="domain" description="EGF-like" evidence="4">
    <location>
        <begin position="1513"/>
        <end position="1547"/>
    </location>
</feature>
<dbReference type="PANTHER" id="PTHR23259">
    <property type="entry name" value="RIDDLE"/>
    <property type="match status" value="1"/>
</dbReference>
<feature type="domain" description="EGF-like" evidence="4">
    <location>
        <begin position="934"/>
        <end position="977"/>
    </location>
</feature>
<dbReference type="Pfam" id="PF01826">
    <property type="entry name" value="TIL"/>
    <property type="match status" value="12"/>
</dbReference>
<dbReference type="CDD" id="cd19941">
    <property type="entry name" value="TIL"/>
    <property type="match status" value="11"/>
</dbReference>
<feature type="domain" description="EGF-like" evidence="4">
    <location>
        <begin position="862"/>
        <end position="914"/>
    </location>
</feature>
<feature type="domain" description="EGF-like" evidence="4">
    <location>
        <begin position="620"/>
        <end position="658"/>
    </location>
</feature>
<feature type="domain" description="EGF-like" evidence="4">
    <location>
        <begin position="1018"/>
        <end position="1046"/>
    </location>
</feature>
<sequence>MLVFVGFLVLTYVGGIFSSVRPPPSSSSCDDSEPQCAPNQHYTENNTNCIKTCSDRFRSCSEPCDPYTGCVCDHGSVRLFADGTGPCVPKFICRMFDGPLCPKHQHYTENDPTCIRTCANSLVPPSDSCKQHTGCVCDEGRVRLNDDATGPCVRESTCSMILCGDPNAEYKTCPDPCPETCDTPKPKVCTKACVKNGCECRKGYVLDKIGGICIKRKHCPVNKCKDPHAIYTECPNPCPLTCDHPNPRPCAAMCLREGCECESGYVLDTKTGKCIKLEHCPVPECPKHSHYAINDNTCPKTCGNRQVSTTDASGACAPYTGCVCDDGYFKKYDNNTGPCIHESKCPPIPTTCGTNEVATSCRIACPPQTCESIYTTYFCPQAECEPGCDCINGYLRNSEGICVPSEQCNTNNAPVCGPNEESSDCAILCPPQSCESLYLDYLCAQMECRPGCNCVKGYLRNSDGICIPSGECSARCRGDANATATSCGSACRPTCADPDRANRACILLCILNGCECKQGYILSESGVCVDPKDCPGGSPLCGTNETYTSCKVGCPTNYCPTDDSRAMVACSIAYPCPGGCACSPGYLYESYENPQCVLASDCPEVECTRPNEVWDRNPTSCYPERCDERERECVDPFPVPPRCVCKKGYHRNDSDVCVPASECPSLGCKGDLNATLTQCPTPCPATCADPNAGNKPCIEICLPEDCQCNPGYVRSEEGKCIKPEDCPAEPQCNGDRNATFKECPSACQATCDNPDSNQPCIDVCLPDGCVCKEGYIRIEEDGECVQPGDCPGGSPTCGANETYVYCKVGCPTNYCPTEDSQAMVACDPPYPCPGGCACKRGYLYRSRDDETCIKSSECPPFECKKPNEIWEASPSSCSSERCEDRGIPCDFPYPVPPRCVCMDGFYRNKDDVCVPESECPPIACKGDANATYSECPSPCQATCDEPDTGDACITVCDDPGCVCNDDFILSEPGGVCISPYDCPGGSPKCGENETYVSCKVSGCPSDYCPKDDSLGTVICDPIFPCPGGCVCKRGYIRLSEEDDRCVLSSECPPVECTRENEEWNTDPPSCSADRCEYKDVPCDFPIPLPPKCTCIEGYFRNSSDVCVPESECPKPACNGDQNATFSECPSPCKPTCDSPDNDVICIDMCDEPGCVCNEGFLLTELGGSCINPYDCPGGSPQCPTNKTFTSCKIDCPMRYCPTDVNEVPRVCDPLWPCPSGCECAPGYLMLNSIDQTCVLASDCPPLECTGENEEWNRDPPDCDFDSCENVNSPCNSFAPGRPRCACKEGYCKNQDGVCVPIPTEDCPKLNCGYNEVEVPCRQICPPQNCEIAYTDYACTKETEICERGCDCLPDHLRNGSGICIPNDKCPYPSTPVCGINEIARDCRRICPPQTCLSKYALFRCKENIPCEPGCDCVANYLRDDSGKCVPSEKCPAPCDVPDECKRTCAVPNPENCDNPRPEENIDGCSCKSGYVLSEIGGKCIPIEDCPTDQSCNGDPNAVIKQCPQPCPATCDSPNAFPCKKMCLEVGCECKPGYLKLNGTGPCVLPDQCPGGNPCGKTGRFVDCKVDCESSYCPKDDSRDVTICDPPAGSCLPGCICNLNHRKRSYEDPTCIVSSDCPPVNCTRPNEVWDSCPSACLAESCEDAHRQPTTCNTLVLNCGPRCVCKKKHFRNSSGICVPVNKCDEPC</sequence>
<dbReference type="GeneID" id="118269916"/>
<accession>A0A9R0ECK6</accession>
<feature type="domain" description="EGF-like" evidence="4">
    <location>
        <begin position="1055"/>
        <end position="1107"/>
    </location>
</feature>
<feature type="domain" description="EGF-like" evidence="4">
    <location>
        <begin position="1127"/>
        <end position="1170"/>
    </location>
</feature>
<feature type="domain" description="EGF-like" evidence="4">
    <location>
        <begin position="1210"/>
        <end position="1238"/>
    </location>
</feature>
<keyword evidence="2" id="KW-1015">Disulfide bond</keyword>
<evidence type="ECO:0000256" key="3">
    <source>
        <dbReference type="SAM" id="SignalP"/>
    </source>
</evidence>
<dbReference type="InterPro" id="IPR000742">
    <property type="entry name" value="EGF"/>
</dbReference>
<dbReference type="InterPro" id="IPR002919">
    <property type="entry name" value="TIL_dom"/>
</dbReference>
<feature type="chain" id="PRO_5040358668" evidence="3">
    <location>
        <begin position="19"/>
        <end position="1689"/>
    </location>
</feature>
<feature type="domain" description="EGF-like" evidence="4">
    <location>
        <begin position="569"/>
        <end position="597"/>
    </location>
</feature>
<evidence type="ECO:0000313" key="5">
    <source>
        <dbReference type="Proteomes" id="UP000829999"/>
    </source>
</evidence>
<dbReference type="Gene3D" id="2.10.25.10">
    <property type="entry name" value="Laminin"/>
    <property type="match status" value="25"/>
</dbReference>
<protein>
    <submittedName>
        <fullName evidence="6">Zonadhesin-like isoform X9</fullName>
    </submittedName>
</protein>
<evidence type="ECO:0000259" key="4">
    <source>
        <dbReference type="SMART" id="SM00181"/>
    </source>
</evidence>
<dbReference type="SMART" id="SM00181">
    <property type="entry name" value="EGF"/>
    <property type="match status" value="15"/>
</dbReference>
<feature type="domain" description="EGF-like" evidence="4">
    <location>
        <begin position="172"/>
        <end position="214"/>
    </location>
</feature>